<dbReference type="AlphaFoldDB" id="A0A8T2QV13"/>
<dbReference type="GO" id="GO:0005829">
    <property type="term" value="C:cytosol"/>
    <property type="evidence" value="ECO:0007669"/>
    <property type="project" value="TreeGrafter"/>
</dbReference>
<dbReference type="OrthoDB" id="1564555at2759"/>
<dbReference type="InterPro" id="IPR008978">
    <property type="entry name" value="HSP20-like_chaperone"/>
</dbReference>
<evidence type="ECO:0000256" key="2">
    <source>
        <dbReference type="SAM" id="MobiDB-lite"/>
    </source>
</evidence>
<evidence type="ECO:0000313" key="5">
    <source>
        <dbReference type="Proteomes" id="UP000825935"/>
    </source>
</evidence>
<evidence type="ECO:0000259" key="3">
    <source>
        <dbReference type="PROSITE" id="PS51203"/>
    </source>
</evidence>
<dbReference type="FunFam" id="2.60.40.790:FF:000013">
    <property type="entry name" value="Very-long-chain (3R)-3-hydroxyacyl-CoA dehydratase"/>
    <property type="match status" value="1"/>
</dbReference>
<dbReference type="PANTHER" id="PTHR22932:SF1">
    <property type="entry name" value="CO-CHAPERONE PROTEIN DAF-41"/>
    <property type="match status" value="1"/>
</dbReference>
<feature type="region of interest" description="Disordered" evidence="2">
    <location>
        <begin position="130"/>
        <end position="161"/>
    </location>
</feature>
<dbReference type="OMA" id="NALGMNM"/>
<dbReference type="SUPFAM" id="SSF49764">
    <property type="entry name" value="HSP20-like chaperones"/>
    <property type="match status" value="1"/>
</dbReference>
<dbReference type="GO" id="GO:0051087">
    <property type="term" value="F:protein-folding chaperone binding"/>
    <property type="evidence" value="ECO:0007669"/>
    <property type="project" value="TreeGrafter"/>
</dbReference>
<dbReference type="PROSITE" id="PS51203">
    <property type="entry name" value="CS"/>
    <property type="match status" value="1"/>
</dbReference>
<feature type="domain" description="CS" evidence="3">
    <location>
        <begin position="8"/>
        <end position="97"/>
    </location>
</feature>
<sequence length="161" mass="18534">MYFHNGCSRHPEVKWAQRSNCIFLTVELPDAREPKVKLEPEGKFCFNAIAGPSNDVFEIELELFDKVDVEASKINIGLRNIFCVIQKQTKGWWKKLLKADGKSPLYLKVDWNKWVDEDEEAESKFDDFDFSGMDDFSANRSAEPDSDDEGMLYLPDLQKSG</sequence>
<dbReference type="PANTHER" id="PTHR22932">
    <property type="entry name" value="TELOMERASE-BINDING PROTEIN P23 HSP90 CO-CHAPERONE"/>
    <property type="match status" value="1"/>
</dbReference>
<name>A0A8T2QV13_CERRI</name>
<comment type="caution">
    <text evidence="4">The sequence shown here is derived from an EMBL/GenBank/DDBJ whole genome shotgun (WGS) entry which is preliminary data.</text>
</comment>
<dbReference type="GO" id="GO:0051879">
    <property type="term" value="F:Hsp90 protein binding"/>
    <property type="evidence" value="ECO:0007669"/>
    <property type="project" value="InterPro"/>
</dbReference>
<reference evidence="4" key="1">
    <citation type="submission" date="2021-08" db="EMBL/GenBank/DDBJ databases">
        <title>WGS assembly of Ceratopteris richardii.</title>
        <authorList>
            <person name="Marchant D.B."/>
            <person name="Chen G."/>
            <person name="Jenkins J."/>
            <person name="Shu S."/>
            <person name="Leebens-Mack J."/>
            <person name="Grimwood J."/>
            <person name="Schmutz J."/>
            <person name="Soltis P."/>
            <person name="Soltis D."/>
            <person name="Chen Z.-H."/>
        </authorList>
    </citation>
    <scope>NUCLEOTIDE SEQUENCE</scope>
    <source>
        <strain evidence="4">Whitten #5841</strain>
        <tissue evidence="4">Leaf</tissue>
    </source>
</reference>
<dbReference type="Gene3D" id="2.60.40.790">
    <property type="match status" value="1"/>
</dbReference>
<dbReference type="Proteomes" id="UP000825935">
    <property type="component" value="Chromosome 32"/>
</dbReference>
<evidence type="ECO:0000313" key="4">
    <source>
        <dbReference type="EMBL" id="KAH7287826.1"/>
    </source>
</evidence>
<dbReference type="GO" id="GO:0005634">
    <property type="term" value="C:nucleus"/>
    <property type="evidence" value="ECO:0007669"/>
    <property type="project" value="TreeGrafter"/>
</dbReference>
<evidence type="ECO:0000256" key="1">
    <source>
        <dbReference type="ARBA" id="ARBA00025733"/>
    </source>
</evidence>
<dbReference type="InterPro" id="IPR007052">
    <property type="entry name" value="CS_dom"/>
</dbReference>
<keyword evidence="5" id="KW-1185">Reference proteome</keyword>
<organism evidence="4 5">
    <name type="scientific">Ceratopteris richardii</name>
    <name type="common">Triangle waterfern</name>
    <dbReference type="NCBI Taxonomy" id="49495"/>
    <lineage>
        <taxon>Eukaryota</taxon>
        <taxon>Viridiplantae</taxon>
        <taxon>Streptophyta</taxon>
        <taxon>Embryophyta</taxon>
        <taxon>Tracheophyta</taxon>
        <taxon>Polypodiopsida</taxon>
        <taxon>Polypodiidae</taxon>
        <taxon>Polypodiales</taxon>
        <taxon>Pteridineae</taxon>
        <taxon>Pteridaceae</taxon>
        <taxon>Parkerioideae</taxon>
        <taxon>Ceratopteris</taxon>
    </lineage>
</organism>
<dbReference type="CDD" id="cd06465">
    <property type="entry name" value="p23_hB-ind1_like"/>
    <property type="match status" value="1"/>
</dbReference>
<dbReference type="GO" id="GO:0006457">
    <property type="term" value="P:protein folding"/>
    <property type="evidence" value="ECO:0007669"/>
    <property type="project" value="TreeGrafter"/>
</dbReference>
<dbReference type="Pfam" id="PF04969">
    <property type="entry name" value="CS"/>
    <property type="match status" value="1"/>
</dbReference>
<dbReference type="GO" id="GO:0101031">
    <property type="term" value="C:protein folding chaperone complex"/>
    <property type="evidence" value="ECO:0007669"/>
    <property type="project" value="UniProtKB-ARBA"/>
</dbReference>
<comment type="similarity">
    <text evidence="1">Belongs to the p23/wos2 family.</text>
</comment>
<gene>
    <name evidence="4" type="ORF">KP509_32G076800</name>
</gene>
<dbReference type="InterPro" id="IPR045250">
    <property type="entry name" value="p23-like"/>
</dbReference>
<proteinExistence type="inferred from homology"/>
<dbReference type="GO" id="GO:0051131">
    <property type="term" value="P:chaperone-mediated protein complex assembly"/>
    <property type="evidence" value="ECO:0007669"/>
    <property type="project" value="TreeGrafter"/>
</dbReference>
<accession>A0A8T2QV13</accession>
<dbReference type="Gene3D" id="6.10.140.350">
    <property type="match status" value="1"/>
</dbReference>
<dbReference type="EMBL" id="CM035437">
    <property type="protein sequence ID" value="KAH7287826.1"/>
    <property type="molecule type" value="Genomic_DNA"/>
</dbReference>
<protein>
    <recommendedName>
        <fullName evidence="3">CS domain-containing protein</fullName>
    </recommendedName>
</protein>